<evidence type="ECO:0000256" key="5">
    <source>
        <dbReference type="HAMAP-Rule" id="MF_00340"/>
    </source>
</evidence>
<dbReference type="InterPro" id="IPR011332">
    <property type="entry name" value="Ribosomal_zn-bd"/>
</dbReference>
<comment type="similarity">
    <text evidence="1 5">Belongs to the bacterial ribosomal protein bL32 family.</text>
</comment>
<feature type="region of interest" description="Disordered" evidence="6">
    <location>
        <begin position="1"/>
        <end position="23"/>
    </location>
</feature>
<reference evidence="7 8" key="1">
    <citation type="journal article" date="2016" name="Nat. Commun.">
        <title>Thousands of microbial genomes shed light on interconnected biogeochemical processes in an aquifer system.</title>
        <authorList>
            <person name="Anantharaman K."/>
            <person name="Brown C.T."/>
            <person name="Hug L.A."/>
            <person name="Sharon I."/>
            <person name="Castelle C.J."/>
            <person name="Probst A.J."/>
            <person name="Thomas B.C."/>
            <person name="Singh A."/>
            <person name="Wilkins M.J."/>
            <person name="Karaoz U."/>
            <person name="Brodie E.L."/>
            <person name="Williams K.H."/>
            <person name="Hubbard S.S."/>
            <person name="Banfield J.F."/>
        </authorList>
    </citation>
    <scope>NUCLEOTIDE SEQUENCE [LARGE SCALE GENOMIC DNA]</scope>
</reference>
<keyword evidence="2 5" id="KW-0689">Ribosomal protein</keyword>
<dbReference type="AlphaFoldDB" id="A0A1F7JCN5"/>
<evidence type="ECO:0000256" key="6">
    <source>
        <dbReference type="SAM" id="MobiDB-lite"/>
    </source>
</evidence>
<proteinExistence type="inferred from homology"/>
<dbReference type="InterPro" id="IPR044957">
    <property type="entry name" value="Ribosomal_bL32_bact"/>
</dbReference>
<dbReference type="NCBIfam" id="TIGR01031">
    <property type="entry name" value="rpmF_bact"/>
    <property type="match status" value="1"/>
</dbReference>
<name>A0A1F7JCN5_9BACT</name>
<dbReference type="HAMAP" id="MF_00340">
    <property type="entry name" value="Ribosomal_bL32"/>
    <property type="match status" value="1"/>
</dbReference>
<dbReference type="EMBL" id="MGAT01000002">
    <property type="protein sequence ID" value="OGK53372.1"/>
    <property type="molecule type" value="Genomic_DNA"/>
</dbReference>
<evidence type="ECO:0000256" key="4">
    <source>
        <dbReference type="ARBA" id="ARBA00035178"/>
    </source>
</evidence>
<dbReference type="PANTHER" id="PTHR35534:SF1">
    <property type="entry name" value="LARGE RIBOSOMAL SUBUNIT PROTEIN BL32"/>
    <property type="match status" value="1"/>
</dbReference>
<dbReference type="InterPro" id="IPR002677">
    <property type="entry name" value="Ribosomal_bL32"/>
</dbReference>
<keyword evidence="3 5" id="KW-0687">Ribonucleoprotein</keyword>
<comment type="caution">
    <text evidence="7">The sequence shown here is derived from an EMBL/GenBank/DDBJ whole genome shotgun (WGS) entry which is preliminary data.</text>
</comment>
<dbReference type="STRING" id="1802069.A2970_02440"/>
<dbReference type="GO" id="GO:0015934">
    <property type="term" value="C:large ribosomal subunit"/>
    <property type="evidence" value="ECO:0007669"/>
    <property type="project" value="InterPro"/>
</dbReference>
<evidence type="ECO:0000313" key="8">
    <source>
        <dbReference type="Proteomes" id="UP000178857"/>
    </source>
</evidence>
<evidence type="ECO:0000256" key="1">
    <source>
        <dbReference type="ARBA" id="ARBA00008560"/>
    </source>
</evidence>
<sequence>MAPLPKRKHSTRRSGKRKSAKAKSLPNLVKCENCGKTKLAHRICKYCGK</sequence>
<evidence type="ECO:0000256" key="2">
    <source>
        <dbReference type="ARBA" id="ARBA00022980"/>
    </source>
</evidence>
<accession>A0A1F7JCN5</accession>
<evidence type="ECO:0000256" key="3">
    <source>
        <dbReference type="ARBA" id="ARBA00023274"/>
    </source>
</evidence>
<protein>
    <recommendedName>
        <fullName evidence="4 5">Large ribosomal subunit protein bL32</fullName>
    </recommendedName>
</protein>
<dbReference type="PANTHER" id="PTHR35534">
    <property type="entry name" value="50S RIBOSOMAL PROTEIN L32"/>
    <property type="match status" value="1"/>
</dbReference>
<dbReference type="GO" id="GO:0003735">
    <property type="term" value="F:structural constituent of ribosome"/>
    <property type="evidence" value="ECO:0007669"/>
    <property type="project" value="InterPro"/>
</dbReference>
<dbReference type="Proteomes" id="UP000178857">
    <property type="component" value="Unassembled WGS sequence"/>
</dbReference>
<dbReference type="GO" id="GO:0006412">
    <property type="term" value="P:translation"/>
    <property type="evidence" value="ECO:0007669"/>
    <property type="project" value="UniProtKB-UniRule"/>
</dbReference>
<dbReference type="SUPFAM" id="SSF57829">
    <property type="entry name" value="Zn-binding ribosomal proteins"/>
    <property type="match status" value="1"/>
</dbReference>
<dbReference type="Pfam" id="PF01783">
    <property type="entry name" value="Ribosomal_L32p"/>
    <property type="match status" value="1"/>
</dbReference>
<gene>
    <name evidence="5" type="primary">rpmF</name>
    <name evidence="7" type="ORF">A2970_02440</name>
</gene>
<evidence type="ECO:0000313" key="7">
    <source>
        <dbReference type="EMBL" id="OGK53372.1"/>
    </source>
</evidence>
<feature type="compositionally biased region" description="Basic residues" evidence="6">
    <location>
        <begin position="1"/>
        <end position="21"/>
    </location>
</feature>
<organism evidence="7 8">
    <name type="scientific">Candidatus Roizmanbacteria bacterium RIFCSPLOWO2_01_FULL_44_13</name>
    <dbReference type="NCBI Taxonomy" id="1802069"/>
    <lineage>
        <taxon>Bacteria</taxon>
        <taxon>Candidatus Roizmaniibacteriota</taxon>
    </lineage>
</organism>